<name>A0A9P1KGB0_9CYAN</name>
<evidence type="ECO:0000313" key="1">
    <source>
        <dbReference type="EMBL" id="CDM95064.1"/>
    </source>
</evidence>
<proteinExistence type="predicted"/>
<dbReference type="Proteomes" id="UP000032946">
    <property type="component" value="Chromosome"/>
</dbReference>
<accession>A0A9P1KGB0</accession>
<reference evidence="1 2" key="1">
    <citation type="submission" date="2014-02" db="EMBL/GenBank/DDBJ databases">
        <authorList>
            <person name="Genoscope - CEA"/>
        </authorList>
    </citation>
    <scope>NUCLEOTIDE SEQUENCE [LARGE SCALE GENOMIC DNA]</scope>
    <source>
        <strain evidence="1 2">PCC 8005</strain>
    </source>
</reference>
<dbReference type="AlphaFoldDB" id="A0A9P1KGB0"/>
<dbReference type="EMBL" id="FO818640">
    <property type="protein sequence ID" value="CDM95064.1"/>
    <property type="molecule type" value="Genomic_DNA"/>
</dbReference>
<protein>
    <submittedName>
        <fullName evidence="1">Uncharacterized protein</fullName>
    </submittedName>
</protein>
<sequence length="98" mass="10885">MRSLCHKPSNSTIKQVEMAKKVLVGKYLSANLTRSPGKLTPGLLMPKTTRKSYNNNVIRQRGLNILKFFQLKKTDIIKEILAGAKRPAQDATAVNSTC</sequence>
<keyword evidence="2" id="KW-1185">Reference proteome</keyword>
<organism evidence="1 2">
    <name type="scientific">Limnospira indica PCC 8005</name>
    <dbReference type="NCBI Taxonomy" id="376219"/>
    <lineage>
        <taxon>Bacteria</taxon>
        <taxon>Bacillati</taxon>
        <taxon>Cyanobacteriota</taxon>
        <taxon>Cyanophyceae</taxon>
        <taxon>Oscillatoriophycideae</taxon>
        <taxon>Oscillatoriales</taxon>
        <taxon>Sirenicapillariaceae</taxon>
        <taxon>Limnospira</taxon>
    </lineage>
</organism>
<evidence type="ECO:0000313" key="2">
    <source>
        <dbReference type="Proteomes" id="UP000032946"/>
    </source>
</evidence>
<gene>
    <name evidence="1" type="ORF">ARTHRO_30330</name>
</gene>